<dbReference type="AlphaFoldDB" id="A0A5B7HCW4"/>
<dbReference type="Proteomes" id="UP000324222">
    <property type="component" value="Unassembled WGS sequence"/>
</dbReference>
<keyword evidence="1" id="KW-0472">Membrane</keyword>
<comment type="caution">
    <text evidence="2">The sequence shown here is derived from an EMBL/GenBank/DDBJ whole genome shotgun (WGS) entry which is preliminary data.</text>
</comment>
<evidence type="ECO:0000313" key="2">
    <source>
        <dbReference type="EMBL" id="MPC67445.1"/>
    </source>
</evidence>
<reference evidence="2 3" key="1">
    <citation type="submission" date="2019-05" db="EMBL/GenBank/DDBJ databases">
        <title>Another draft genome of Portunus trituberculatus and its Hox gene families provides insights of decapod evolution.</title>
        <authorList>
            <person name="Jeong J.-H."/>
            <person name="Song I."/>
            <person name="Kim S."/>
            <person name="Choi T."/>
            <person name="Kim D."/>
            <person name="Ryu S."/>
            <person name="Kim W."/>
        </authorList>
    </citation>
    <scope>NUCLEOTIDE SEQUENCE [LARGE SCALE GENOMIC DNA]</scope>
    <source>
        <tissue evidence="2">Muscle</tissue>
    </source>
</reference>
<organism evidence="2 3">
    <name type="scientific">Portunus trituberculatus</name>
    <name type="common">Swimming crab</name>
    <name type="synonym">Neptunus trituberculatus</name>
    <dbReference type="NCBI Taxonomy" id="210409"/>
    <lineage>
        <taxon>Eukaryota</taxon>
        <taxon>Metazoa</taxon>
        <taxon>Ecdysozoa</taxon>
        <taxon>Arthropoda</taxon>
        <taxon>Crustacea</taxon>
        <taxon>Multicrustacea</taxon>
        <taxon>Malacostraca</taxon>
        <taxon>Eumalacostraca</taxon>
        <taxon>Eucarida</taxon>
        <taxon>Decapoda</taxon>
        <taxon>Pleocyemata</taxon>
        <taxon>Brachyura</taxon>
        <taxon>Eubrachyura</taxon>
        <taxon>Portunoidea</taxon>
        <taxon>Portunidae</taxon>
        <taxon>Portuninae</taxon>
        <taxon>Portunus</taxon>
    </lineage>
</organism>
<keyword evidence="1" id="KW-0812">Transmembrane</keyword>
<name>A0A5B7HCW4_PORTR</name>
<feature type="transmembrane region" description="Helical" evidence="1">
    <location>
        <begin position="36"/>
        <end position="58"/>
    </location>
</feature>
<keyword evidence="3" id="KW-1185">Reference proteome</keyword>
<dbReference type="EMBL" id="VSRR010026258">
    <property type="protein sequence ID" value="MPC67445.1"/>
    <property type="molecule type" value="Genomic_DNA"/>
</dbReference>
<proteinExistence type="predicted"/>
<evidence type="ECO:0000256" key="1">
    <source>
        <dbReference type="SAM" id="Phobius"/>
    </source>
</evidence>
<gene>
    <name evidence="2" type="ORF">E2C01_061622</name>
</gene>
<evidence type="ECO:0000313" key="3">
    <source>
        <dbReference type="Proteomes" id="UP000324222"/>
    </source>
</evidence>
<protein>
    <submittedName>
        <fullName evidence="2">Uncharacterized protein</fullName>
    </submittedName>
</protein>
<keyword evidence="1" id="KW-1133">Transmembrane helix</keyword>
<accession>A0A5B7HCW4</accession>
<sequence>MTGVSSAVSEGAMLVLSGKHHQGSPDTNVKFPGLHLTLPGGVAVGGVVVVISSGAVAIRIATEKSSAGSGVTPAEGAVVVTSSAALTDTQTPARSSRAFVNILLHALTPASYIQTPASLSPADPTHATSSFLRAGHARLFTVSPVDLPSLQELGGKGEGKGTG</sequence>